<feature type="compositionally biased region" description="Polar residues" evidence="1">
    <location>
        <begin position="333"/>
        <end position="344"/>
    </location>
</feature>
<accession>A0A452S9G2</accession>
<feature type="region of interest" description="Disordered" evidence="1">
    <location>
        <begin position="168"/>
        <end position="284"/>
    </location>
</feature>
<evidence type="ECO:0000313" key="3">
    <source>
        <dbReference type="Proteomes" id="UP000291022"/>
    </source>
</evidence>
<reference evidence="2" key="2">
    <citation type="submission" date="2025-08" db="UniProtKB">
        <authorList>
            <consortium name="Ensembl"/>
        </authorList>
    </citation>
    <scope>IDENTIFICATION</scope>
</reference>
<dbReference type="AlphaFoldDB" id="A0A452S9G2"/>
<feature type="compositionally biased region" description="Polar residues" evidence="1">
    <location>
        <begin position="222"/>
        <end position="242"/>
    </location>
</feature>
<protein>
    <submittedName>
        <fullName evidence="2">Uncharacterized protein</fullName>
    </submittedName>
</protein>
<feature type="compositionally biased region" description="Low complexity" evidence="1">
    <location>
        <begin position="312"/>
        <end position="332"/>
    </location>
</feature>
<dbReference type="Proteomes" id="UP000291022">
    <property type="component" value="Unassembled WGS sequence"/>
</dbReference>
<reference evidence="3" key="1">
    <citation type="submission" date="2016-06" db="EMBL/GenBank/DDBJ databases">
        <title>De novo assembly and RNA-Seq shows season-dependent expression and editing in black bear kidneys.</title>
        <authorList>
            <person name="Korstanje R."/>
            <person name="Srivastava A."/>
            <person name="Sarsani V.K."/>
            <person name="Sheehan S.M."/>
            <person name="Seger R.L."/>
            <person name="Barter M.E."/>
            <person name="Lindqvist C."/>
            <person name="Brody L.C."/>
            <person name="Mullikin J.C."/>
        </authorList>
    </citation>
    <scope>NUCLEOTIDE SEQUENCE [LARGE SCALE GENOMIC DNA]</scope>
</reference>
<feature type="compositionally biased region" description="Basic and acidic residues" evidence="1">
    <location>
        <begin position="168"/>
        <end position="177"/>
    </location>
</feature>
<sequence length="358" mass="38060">MGNLLCKFRPRPRRRPLPGRCRPLVTPTCAAARPGRDHPAVPALAPCPGRRPFHRDRGPLPAGFHVEPKRRYPIPQAMCSPLGLLPLVNWRDPPKKPVLSARNSVMFGPSRTVRIPPPGRKFAVLRSLPEQSVKAVKPVPSSHLPLSCPKGLEEKVQEVPRVGMEDFVETKRQDDGTRAPQSSGDIPLTSRPLETGEVRSSHQRSPAPVDQPPNPSGDNLGANAQISLMSSPSEGPVVTSSHGPAGDDVPPAQPTGNNIIPKIGKPGIPASQQHNCGPPAANTGDPAVDDIISMMAGLYITSSRQNTWKLPSTDTGAAVGTSTTSMTGSTNGPPLTQTPWSSPKHSTDGAMGDSPREF</sequence>
<name>A0A452S9G2_URSAM</name>
<evidence type="ECO:0000313" key="2">
    <source>
        <dbReference type="Ensembl" id="ENSUAMP00000028908.1"/>
    </source>
</evidence>
<dbReference type="Ensembl" id="ENSUAMT00000032277.1">
    <property type="protein sequence ID" value="ENSUAMP00000028908.1"/>
    <property type="gene ID" value="ENSUAMG00000022298.1"/>
</dbReference>
<reference evidence="2" key="3">
    <citation type="submission" date="2025-09" db="UniProtKB">
        <authorList>
            <consortium name="Ensembl"/>
        </authorList>
    </citation>
    <scope>IDENTIFICATION</scope>
</reference>
<feature type="region of interest" description="Disordered" evidence="1">
    <location>
        <begin position="308"/>
        <end position="358"/>
    </location>
</feature>
<keyword evidence="3" id="KW-1185">Reference proteome</keyword>
<feature type="compositionally biased region" description="Low complexity" evidence="1">
    <location>
        <begin position="256"/>
        <end position="269"/>
    </location>
</feature>
<dbReference type="STRING" id="9643.ENSUAMP00000028908"/>
<evidence type="ECO:0000256" key="1">
    <source>
        <dbReference type="SAM" id="MobiDB-lite"/>
    </source>
</evidence>
<organism evidence="2 3">
    <name type="scientific">Ursus americanus</name>
    <name type="common">American black bear</name>
    <name type="synonym">Euarctos americanus</name>
    <dbReference type="NCBI Taxonomy" id="9643"/>
    <lineage>
        <taxon>Eukaryota</taxon>
        <taxon>Metazoa</taxon>
        <taxon>Chordata</taxon>
        <taxon>Craniata</taxon>
        <taxon>Vertebrata</taxon>
        <taxon>Euteleostomi</taxon>
        <taxon>Mammalia</taxon>
        <taxon>Eutheria</taxon>
        <taxon>Laurasiatheria</taxon>
        <taxon>Carnivora</taxon>
        <taxon>Caniformia</taxon>
        <taxon>Ursidae</taxon>
        <taxon>Ursus</taxon>
    </lineage>
</organism>
<proteinExistence type="predicted"/>
<dbReference type="GeneTree" id="ENSGT00940000164467"/>